<organism evidence="1 2">
    <name type="scientific">Rapidithrix thailandica</name>
    <dbReference type="NCBI Taxonomy" id="413964"/>
    <lineage>
        <taxon>Bacteria</taxon>
        <taxon>Pseudomonadati</taxon>
        <taxon>Bacteroidota</taxon>
        <taxon>Cytophagia</taxon>
        <taxon>Cytophagales</taxon>
        <taxon>Flammeovirgaceae</taxon>
        <taxon>Rapidithrix</taxon>
    </lineage>
</organism>
<dbReference type="PROSITE" id="PS51257">
    <property type="entry name" value="PROKAR_LIPOPROTEIN"/>
    <property type="match status" value="1"/>
</dbReference>
<dbReference type="InterPro" id="IPR025667">
    <property type="entry name" value="SprB_repeat"/>
</dbReference>
<accession>A0AAW9SEZ5</accession>
<evidence type="ECO:0008006" key="3">
    <source>
        <dbReference type="Google" id="ProtNLM"/>
    </source>
</evidence>
<dbReference type="Proteomes" id="UP001403385">
    <property type="component" value="Unassembled WGS sequence"/>
</dbReference>
<evidence type="ECO:0000313" key="2">
    <source>
        <dbReference type="Proteomes" id="UP001403385"/>
    </source>
</evidence>
<comment type="caution">
    <text evidence="1">The sequence shown here is derived from an EMBL/GenBank/DDBJ whole genome shotgun (WGS) entry which is preliminary data.</text>
</comment>
<gene>
    <name evidence="1" type="ORF">AAG747_23665</name>
</gene>
<sequence length="258" mass="27642">MNKLNLLLLVFFVSCEWEQLPPPVDCTISDLRIQLEERQMADCGVANGGLTVQAQGGVPPYSYSTLRGKTSSMGLFTGLAAGVYTVMVEDSKGCEAAMEVVVANQSGVNIQTIDKSEANCGASNGSIEVMAEGGEAPYSYRIGSENFQENNRFNNLPPGIFEITVRDQNGCESVQAVQLNSSVSYSNTIAPIIQNNCAISGCHNGTQAPDLRSFNTVRANATNIKQLTGNRTMPLEGSLSQNEIDQIACWVDDGALNN</sequence>
<protein>
    <recommendedName>
        <fullName evidence="3">SprB repeat-containing protein</fullName>
    </recommendedName>
</protein>
<reference evidence="1 2" key="1">
    <citation type="submission" date="2024-04" db="EMBL/GenBank/DDBJ databases">
        <title>Novel genus in family Flammeovirgaceae.</title>
        <authorList>
            <person name="Nguyen T.H."/>
            <person name="Vuong T.Q."/>
            <person name="Le H."/>
            <person name="Kim S.-G."/>
        </authorList>
    </citation>
    <scope>NUCLEOTIDE SEQUENCE [LARGE SCALE GENOMIC DNA]</scope>
    <source>
        <strain evidence="1 2">JCM 23209</strain>
    </source>
</reference>
<dbReference type="RefSeq" id="WP_346823721.1">
    <property type="nucleotide sequence ID" value="NZ_JBDKWZ010000018.1"/>
</dbReference>
<evidence type="ECO:0000313" key="1">
    <source>
        <dbReference type="EMBL" id="MEN7550939.1"/>
    </source>
</evidence>
<dbReference type="Pfam" id="PF13573">
    <property type="entry name" value="SprB"/>
    <property type="match status" value="2"/>
</dbReference>
<name>A0AAW9SEZ5_9BACT</name>
<dbReference type="AlphaFoldDB" id="A0AAW9SEZ5"/>
<proteinExistence type="predicted"/>
<dbReference type="EMBL" id="JBDKWZ010000018">
    <property type="protein sequence ID" value="MEN7550939.1"/>
    <property type="molecule type" value="Genomic_DNA"/>
</dbReference>
<keyword evidence="2" id="KW-1185">Reference proteome</keyword>